<name>A0A937RIH3_9ACTN</name>
<proteinExistence type="inferred from homology"/>
<dbReference type="EMBL" id="JAEACQ010000254">
    <property type="protein sequence ID" value="MBL7630807.1"/>
    <property type="molecule type" value="Genomic_DNA"/>
</dbReference>
<keyword evidence="5" id="KW-1185">Reference proteome</keyword>
<organism evidence="4 5">
    <name type="scientific">Frankia nepalensis</name>
    <dbReference type="NCBI Taxonomy" id="1836974"/>
    <lineage>
        <taxon>Bacteria</taxon>
        <taxon>Bacillati</taxon>
        <taxon>Actinomycetota</taxon>
        <taxon>Actinomycetes</taxon>
        <taxon>Frankiales</taxon>
        <taxon>Frankiaceae</taxon>
        <taxon>Frankia</taxon>
    </lineage>
</organism>
<protein>
    <recommendedName>
        <fullName evidence="2">Anti-sigma factor antagonist</fullName>
    </recommendedName>
</protein>
<dbReference type="SUPFAM" id="SSF52091">
    <property type="entry name" value="SpoIIaa-like"/>
    <property type="match status" value="1"/>
</dbReference>
<reference evidence="4" key="1">
    <citation type="submission" date="2020-12" db="EMBL/GenBank/DDBJ databases">
        <title>Genomic characterization of non-nitrogen-fixing Frankia strains.</title>
        <authorList>
            <person name="Carlos-Shanley C."/>
            <person name="Guerra T."/>
            <person name="Hahn D."/>
        </authorList>
    </citation>
    <scope>NUCLEOTIDE SEQUENCE</scope>
    <source>
        <strain evidence="4">CN6</strain>
    </source>
</reference>
<evidence type="ECO:0000313" key="5">
    <source>
        <dbReference type="Proteomes" id="UP000604475"/>
    </source>
</evidence>
<dbReference type="PANTHER" id="PTHR33495">
    <property type="entry name" value="ANTI-SIGMA FACTOR ANTAGONIST TM_1081-RELATED-RELATED"/>
    <property type="match status" value="1"/>
</dbReference>
<evidence type="ECO:0000256" key="1">
    <source>
        <dbReference type="ARBA" id="ARBA00009013"/>
    </source>
</evidence>
<accession>A0A937RIH3</accession>
<dbReference type="Gene3D" id="3.30.750.24">
    <property type="entry name" value="STAS domain"/>
    <property type="match status" value="1"/>
</dbReference>
<dbReference type="GO" id="GO:0043856">
    <property type="term" value="F:anti-sigma factor antagonist activity"/>
    <property type="evidence" value="ECO:0007669"/>
    <property type="project" value="InterPro"/>
</dbReference>
<dbReference type="PROSITE" id="PS50801">
    <property type="entry name" value="STAS"/>
    <property type="match status" value="1"/>
</dbReference>
<dbReference type="Pfam" id="PF01740">
    <property type="entry name" value="STAS"/>
    <property type="match status" value="1"/>
</dbReference>
<evidence type="ECO:0000313" key="4">
    <source>
        <dbReference type="EMBL" id="MBL7630807.1"/>
    </source>
</evidence>
<dbReference type="Proteomes" id="UP000604475">
    <property type="component" value="Unassembled WGS sequence"/>
</dbReference>
<feature type="domain" description="STAS" evidence="3">
    <location>
        <begin position="1"/>
        <end position="111"/>
    </location>
</feature>
<dbReference type="InterPro" id="IPR002645">
    <property type="entry name" value="STAS_dom"/>
</dbReference>
<dbReference type="RefSeq" id="WP_203000138.1">
    <property type="nucleotide sequence ID" value="NZ_JADWYV010000014.1"/>
</dbReference>
<dbReference type="AlphaFoldDB" id="A0A937RIH3"/>
<dbReference type="CDD" id="cd07043">
    <property type="entry name" value="STAS_anti-anti-sigma_factors"/>
    <property type="match status" value="1"/>
</dbReference>
<dbReference type="InterPro" id="IPR036513">
    <property type="entry name" value="STAS_dom_sf"/>
</dbReference>
<evidence type="ECO:0000256" key="2">
    <source>
        <dbReference type="RuleBase" id="RU003749"/>
    </source>
</evidence>
<gene>
    <name evidence="4" type="ORF">I7412_27330</name>
</gene>
<sequence>MKITRRQQNGVTILDMAGKITIGVGDVALREAVREEMDNGTRNLLLNCASVTTVDSSGVGELVHSYTTTTNRGGQVKLLNLPPKVHDILTFTQLITVFDVYDDEKEAVGSF</sequence>
<dbReference type="NCBIfam" id="TIGR00377">
    <property type="entry name" value="ant_ant_sig"/>
    <property type="match status" value="1"/>
</dbReference>
<comment type="caution">
    <text evidence="4">The sequence shown here is derived from an EMBL/GenBank/DDBJ whole genome shotgun (WGS) entry which is preliminary data.</text>
</comment>
<evidence type="ECO:0000259" key="3">
    <source>
        <dbReference type="PROSITE" id="PS50801"/>
    </source>
</evidence>
<comment type="similarity">
    <text evidence="1 2">Belongs to the anti-sigma-factor antagonist family.</text>
</comment>
<dbReference type="InterPro" id="IPR003658">
    <property type="entry name" value="Anti-sigma_ant"/>
</dbReference>